<dbReference type="EMBL" id="KQ997544">
    <property type="protein sequence ID" value="KZV44044.1"/>
    <property type="molecule type" value="Genomic_DNA"/>
</dbReference>
<feature type="region of interest" description="Disordered" evidence="1">
    <location>
        <begin position="63"/>
        <end position="103"/>
    </location>
</feature>
<evidence type="ECO:0000313" key="3">
    <source>
        <dbReference type="Proteomes" id="UP000250235"/>
    </source>
</evidence>
<sequence length="103" mass="11511">MPPIIASGPEDRAARTRCRTTPIAREDDPRTYPNSGVYLEEKIMPPRVQPVYASPSLNYEITENSGENLAQDTHQSRRNLRRDKCPSTTRQAKSPGKSLISTA</sequence>
<protein>
    <submittedName>
        <fullName evidence="2">Uncharacterized protein</fullName>
    </submittedName>
</protein>
<dbReference type="AlphaFoldDB" id="A0A2Z7CHS8"/>
<keyword evidence="3" id="KW-1185">Reference proteome</keyword>
<accession>A0A2Z7CHS8</accession>
<evidence type="ECO:0000256" key="1">
    <source>
        <dbReference type="SAM" id="MobiDB-lite"/>
    </source>
</evidence>
<evidence type="ECO:0000313" key="2">
    <source>
        <dbReference type="EMBL" id="KZV44044.1"/>
    </source>
</evidence>
<organism evidence="2 3">
    <name type="scientific">Dorcoceras hygrometricum</name>
    <dbReference type="NCBI Taxonomy" id="472368"/>
    <lineage>
        <taxon>Eukaryota</taxon>
        <taxon>Viridiplantae</taxon>
        <taxon>Streptophyta</taxon>
        <taxon>Embryophyta</taxon>
        <taxon>Tracheophyta</taxon>
        <taxon>Spermatophyta</taxon>
        <taxon>Magnoliopsida</taxon>
        <taxon>eudicotyledons</taxon>
        <taxon>Gunneridae</taxon>
        <taxon>Pentapetalae</taxon>
        <taxon>asterids</taxon>
        <taxon>lamiids</taxon>
        <taxon>Lamiales</taxon>
        <taxon>Gesneriaceae</taxon>
        <taxon>Didymocarpoideae</taxon>
        <taxon>Trichosporeae</taxon>
        <taxon>Loxocarpinae</taxon>
        <taxon>Dorcoceras</taxon>
    </lineage>
</organism>
<gene>
    <name evidence="2" type="ORF">F511_16605</name>
</gene>
<feature type="compositionally biased region" description="Polar residues" evidence="1">
    <location>
        <begin position="63"/>
        <end position="73"/>
    </location>
</feature>
<dbReference type="Proteomes" id="UP000250235">
    <property type="component" value="Unassembled WGS sequence"/>
</dbReference>
<proteinExistence type="predicted"/>
<name>A0A2Z7CHS8_9LAMI</name>
<reference evidence="2 3" key="1">
    <citation type="journal article" date="2015" name="Proc. Natl. Acad. Sci. U.S.A.">
        <title>The resurrection genome of Boea hygrometrica: A blueprint for survival of dehydration.</title>
        <authorList>
            <person name="Xiao L."/>
            <person name="Yang G."/>
            <person name="Zhang L."/>
            <person name="Yang X."/>
            <person name="Zhao S."/>
            <person name="Ji Z."/>
            <person name="Zhou Q."/>
            <person name="Hu M."/>
            <person name="Wang Y."/>
            <person name="Chen M."/>
            <person name="Xu Y."/>
            <person name="Jin H."/>
            <person name="Xiao X."/>
            <person name="Hu G."/>
            <person name="Bao F."/>
            <person name="Hu Y."/>
            <person name="Wan P."/>
            <person name="Li L."/>
            <person name="Deng X."/>
            <person name="Kuang T."/>
            <person name="Xiang C."/>
            <person name="Zhu J.K."/>
            <person name="Oliver M.J."/>
            <person name="He Y."/>
        </authorList>
    </citation>
    <scope>NUCLEOTIDE SEQUENCE [LARGE SCALE GENOMIC DNA]</scope>
    <source>
        <strain evidence="3">cv. XS01</strain>
    </source>
</reference>